<evidence type="ECO:0000313" key="2">
    <source>
        <dbReference type="EMBL" id="NYI41457.1"/>
    </source>
</evidence>
<evidence type="ECO:0000313" key="3">
    <source>
        <dbReference type="Proteomes" id="UP000547973"/>
    </source>
</evidence>
<proteinExistence type="predicted"/>
<accession>A0A7Y9Z9V7</accession>
<feature type="transmembrane region" description="Helical" evidence="1">
    <location>
        <begin position="52"/>
        <end position="73"/>
    </location>
</feature>
<comment type="caution">
    <text evidence="2">The sequence shown here is derived from an EMBL/GenBank/DDBJ whole genome shotgun (WGS) entry which is preliminary data.</text>
</comment>
<dbReference type="AlphaFoldDB" id="A0A7Y9Z9V7"/>
<gene>
    <name evidence="2" type="ORF">BKA03_001576</name>
</gene>
<keyword evidence="3" id="KW-1185">Reference proteome</keyword>
<keyword evidence="1" id="KW-0812">Transmembrane</keyword>
<organism evidence="2 3">
    <name type="scientific">Demequina lutea</name>
    <dbReference type="NCBI Taxonomy" id="431489"/>
    <lineage>
        <taxon>Bacteria</taxon>
        <taxon>Bacillati</taxon>
        <taxon>Actinomycetota</taxon>
        <taxon>Actinomycetes</taxon>
        <taxon>Micrococcales</taxon>
        <taxon>Demequinaceae</taxon>
        <taxon>Demequina</taxon>
    </lineage>
</organism>
<keyword evidence="1" id="KW-0472">Membrane</keyword>
<keyword evidence="1" id="KW-1133">Transmembrane helix</keyword>
<name>A0A7Y9Z9V7_9MICO</name>
<dbReference type="Proteomes" id="UP000547973">
    <property type="component" value="Unassembled WGS sequence"/>
</dbReference>
<evidence type="ECO:0000256" key="1">
    <source>
        <dbReference type="SAM" id="Phobius"/>
    </source>
</evidence>
<sequence>MTGYIEWGALGKIVVVGLVVGAGLPALFAVGVRSLAGPGSTNDVGRRPRSRIALALACFAVIVGAIVTAIVIIGRGGH</sequence>
<dbReference type="RefSeq" id="WP_179397849.1">
    <property type="nucleotide sequence ID" value="NZ_JACBZO010000001.1"/>
</dbReference>
<reference evidence="2 3" key="1">
    <citation type="submission" date="2020-07" db="EMBL/GenBank/DDBJ databases">
        <title>Sequencing the genomes of 1000 actinobacteria strains.</title>
        <authorList>
            <person name="Klenk H.-P."/>
        </authorList>
    </citation>
    <scope>NUCLEOTIDE SEQUENCE [LARGE SCALE GENOMIC DNA]</scope>
    <source>
        <strain evidence="2 3">DSM 19970</strain>
    </source>
</reference>
<dbReference type="EMBL" id="JACBZO010000001">
    <property type="protein sequence ID" value="NYI41457.1"/>
    <property type="molecule type" value="Genomic_DNA"/>
</dbReference>
<feature type="transmembrane region" description="Helical" evidence="1">
    <location>
        <begin position="12"/>
        <end position="32"/>
    </location>
</feature>
<protein>
    <submittedName>
        <fullName evidence="2">Uncharacterized protein</fullName>
    </submittedName>
</protein>